<feature type="transmembrane region" description="Helical" evidence="1">
    <location>
        <begin position="207"/>
        <end position="227"/>
    </location>
</feature>
<dbReference type="PANTHER" id="PTHR38457:SF1">
    <property type="entry name" value="REGULATOR ABRB-RELATED"/>
    <property type="match status" value="1"/>
</dbReference>
<evidence type="ECO:0000313" key="3">
    <source>
        <dbReference type="Proteomes" id="UP000182769"/>
    </source>
</evidence>
<dbReference type="EMBL" id="CYHG01000014">
    <property type="protein sequence ID" value="CUB06042.1"/>
    <property type="molecule type" value="Genomic_DNA"/>
</dbReference>
<feature type="transmembrane region" description="Helical" evidence="1">
    <location>
        <begin position="86"/>
        <end position="105"/>
    </location>
</feature>
<dbReference type="GO" id="GO:0016020">
    <property type="term" value="C:membrane"/>
    <property type="evidence" value="ECO:0007669"/>
    <property type="project" value="InterPro"/>
</dbReference>
<proteinExistence type="predicted"/>
<evidence type="ECO:0000313" key="2">
    <source>
        <dbReference type="EMBL" id="CUB06042.1"/>
    </source>
</evidence>
<protein>
    <submittedName>
        <fullName evidence="2">Membrane protein AbrB duplication</fullName>
    </submittedName>
</protein>
<feature type="transmembrane region" description="Helical" evidence="1">
    <location>
        <begin position="181"/>
        <end position="200"/>
    </location>
</feature>
<dbReference type="PANTHER" id="PTHR38457">
    <property type="entry name" value="REGULATOR ABRB-RELATED"/>
    <property type="match status" value="1"/>
</dbReference>
<dbReference type="RefSeq" id="WP_055464359.1">
    <property type="nucleotide sequence ID" value="NZ_CYHG01000014.1"/>
</dbReference>
<dbReference type="GO" id="GO:0010468">
    <property type="term" value="P:regulation of gene expression"/>
    <property type="evidence" value="ECO:0007669"/>
    <property type="project" value="InterPro"/>
</dbReference>
<keyword evidence="1" id="KW-1133">Transmembrane helix</keyword>
<keyword evidence="3" id="KW-1185">Reference proteome</keyword>
<accession>A0A0K6IRU0</accession>
<feature type="transmembrane region" description="Helical" evidence="1">
    <location>
        <begin position="261"/>
        <end position="283"/>
    </location>
</feature>
<keyword evidence="1" id="KW-0472">Membrane</keyword>
<reference evidence="3" key="1">
    <citation type="submission" date="2015-08" db="EMBL/GenBank/DDBJ databases">
        <authorList>
            <person name="Varghese N."/>
        </authorList>
    </citation>
    <scope>NUCLEOTIDE SEQUENCE [LARGE SCALE GENOMIC DNA]</scope>
    <source>
        <strain evidence="3">JCM 18476</strain>
    </source>
</reference>
<feature type="transmembrane region" description="Helical" evidence="1">
    <location>
        <begin position="30"/>
        <end position="50"/>
    </location>
</feature>
<dbReference type="Pfam" id="PF05145">
    <property type="entry name" value="AbrB"/>
    <property type="match status" value="1"/>
</dbReference>
<dbReference type="AlphaFoldDB" id="A0A0K6IRU0"/>
<dbReference type="PIRSF" id="PIRSF038991">
    <property type="entry name" value="Protein_AbrB"/>
    <property type="match status" value="1"/>
</dbReference>
<dbReference type="OrthoDB" id="7157734at2"/>
<feature type="transmembrane region" description="Helical" evidence="1">
    <location>
        <begin position="316"/>
        <end position="338"/>
    </location>
</feature>
<organism evidence="2 3">
    <name type="scientific">Marinomonas fungiae</name>
    <dbReference type="NCBI Taxonomy" id="1137284"/>
    <lineage>
        <taxon>Bacteria</taxon>
        <taxon>Pseudomonadati</taxon>
        <taxon>Pseudomonadota</taxon>
        <taxon>Gammaproteobacteria</taxon>
        <taxon>Oceanospirillales</taxon>
        <taxon>Oceanospirillaceae</taxon>
        <taxon>Marinomonas</taxon>
    </lineage>
</organism>
<gene>
    <name evidence="2" type="ORF">Ga0061065_11467</name>
</gene>
<feature type="transmembrane region" description="Helical" evidence="1">
    <location>
        <begin position="141"/>
        <end position="161"/>
    </location>
</feature>
<dbReference type="Proteomes" id="UP000182769">
    <property type="component" value="Unassembled WGS sequence"/>
</dbReference>
<dbReference type="STRING" id="1137284.GCA_001418205_03338"/>
<feature type="transmembrane region" description="Helical" evidence="1">
    <location>
        <begin position="233"/>
        <end position="249"/>
    </location>
</feature>
<sequence>MKTSNIIRVFACYGLATLTGYTASRFNLPLPWMIGPLICMAIINMFITAVEIPVKTRPIGQIIIAAQVGLYFSSDALRSIFDHVGIIIAMAISTVLLSFVLSLFLKRISNCDPVTAFLSCLPGGPVEMANLAQKYGGNTGVVVFAQTLRITAIVTCIPLALYYINGAGSRTSALVGFEYEYLGMFCLTVGAVLTSTLFYFLRINSPFFLGALAFASMASATDVLPLSPYPSEVLAFGQILLGTWLGSTFKRALFQRAGRQIGSVISTTGLLIISSAMLAIIIAELSDISWRTLVLGSAPGSVTEMALTAKFLHDDVALITAFHLMRIFLILPNVPWMVKLIKKQDN</sequence>
<name>A0A0K6IRU0_9GAMM</name>
<dbReference type="InterPro" id="IPR017516">
    <property type="entry name" value="AbrB_dup"/>
</dbReference>
<keyword evidence="1" id="KW-0812">Transmembrane</keyword>
<dbReference type="NCBIfam" id="TIGR03082">
    <property type="entry name" value="Gneg_AbrB_dup"/>
    <property type="match status" value="2"/>
</dbReference>
<evidence type="ECO:0000256" key="1">
    <source>
        <dbReference type="SAM" id="Phobius"/>
    </source>
</evidence>
<dbReference type="InterPro" id="IPR007820">
    <property type="entry name" value="AbrB_fam"/>
</dbReference>